<organism evidence="2 3">
    <name type="scientific">Marivita lacus</name>
    <dbReference type="NCBI Taxonomy" id="1323742"/>
    <lineage>
        <taxon>Bacteria</taxon>
        <taxon>Pseudomonadati</taxon>
        <taxon>Pseudomonadota</taxon>
        <taxon>Alphaproteobacteria</taxon>
        <taxon>Rhodobacterales</taxon>
        <taxon>Roseobacteraceae</taxon>
        <taxon>Marivita</taxon>
    </lineage>
</organism>
<dbReference type="EMBL" id="BMFC01000010">
    <property type="protein sequence ID" value="GGC14461.1"/>
    <property type="molecule type" value="Genomic_DNA"/>
</dbReference>
<sequence>MTTRAKPRIAILNPNSTERMTTEMVTVAHAAVGALAEVVGMTNHRGPASIQGPEDAELCLDGLFALFDEARHQGADAVVIGCFDDTGIATLRAKGGLPVIGLGEAGCIAGSLASARFAVITSLDVSVPVIAENIRAMRLDDRCAGVHASGVPVLELNTGADSLRRVQVALDRIAAIHPGSSLVLGCGGMTAMAAHFTAPEGSIIVDPVAASAHMCLAALS</sequence>
<evidence type="ECO:0000313" key="3">
    <source>
        <dbReference type="Proteomes" id="UP000645462"/>
    </source>
</evidence>
<gene>
    <name evidence="2" type="ORF">GCM10011363_33750</name>
</gene>
<comment type="caution">
    <text evidence="2">The sequence shown here is derived from an EMBL/GenBank/DDBJ whole genome shotgun (WGS) entry which is preliminary data.</text>
</comment>
<accession>A0ABQ1KYB8</accession>
<evidence type="ECO:0000256" key="1">
    <source>
        <dbReference type="ARBA" id="ARBA00038414"/>
    </source>
</evidence>
<dbReference type="Proteomes" id="UP000645462">
    <property type="component" value="Unassembled WGS sequence"/>
</dbReference>
<name>A0ABQ1KYB8_9RHOB</name>
<dbReference type="PANTHER" id="PTHR28047:SF5">
    <property type="entry name" value="PROTEIN DCG1"/>
    <property type="match status" value="1"/>
</dbReference>
<dbReference type="Pfam" id="PF01177">
    <property type="entry name" value="Asp_Glu_race"/>
    <property type="match status" value="1"/>
</dbReference>
<evidence type="ECO:0000313" key="2">
    <source>
        <dbReference type="EMBL" id="GGC14461.1"/>
    </source>
</evidence>
<dbReference type="InterPro" id="IPR053714">
    <property type="entry name" value="Iso_Racemase_Enz_sf"/>
</dbReference>
<comment type="similarity">
    <text evidence="1">Belongs to the HyuE racemase family.</text>
</comment>
<dbReference type="InterPro" id="IPR052186">
    <property type="entry name" value="Hydantoin_racemase-like"/>
</dbReference>
<protein>
    <submittedName>
        <fullName evidence="2">HyuE hydantoin racemase</fullName>
    </submittedName>
</protein>
<reference evidence="3" key="1">
    <citation type="journal article" date="2019" name="Int. J. Syst. Evol. Microbiol.">
        <title>The Global Catalogue of Microorganisms (GCM) 10K type strain sequencing project: providing services to taxonomists for standard genome sequencing and annotation.</title>
        <authorList>
            <consortium name="The Broad Institute Genomics Platform"/>
            <consortium name="The Broad Institute Genome Sequencing Center for Infectious Disease"/>
            <person name="Wu L."/>
            <person name="Ma J."/>
        </authorList>
    </citation>
    <scope>NUCLEOTIDE SEQUENCE [LARGE SCALE GENOMIC DNA]</scope>
    <source>
        <strain evidence="3">CGMCC 1.12478</strain>
    </source>
</reference>
<dbReference type="InterPro" id="IPR015942">
    <property type="entry name" value="Asp/Glu/hydantoin_racemase"/>
</dbReference>
<dbReference type="RefSeq" id="WP_229747885.1">
    <property type="nucleotide sequence ID" value="NZ_BMFC01000010.1"/>
</dbReference>
<keyword evidence="3" id="KW-1185">Reference proteome</keyword>
<proteinExistence type="inferred from homology"/>
<dbReference type="PANTHER" id="PTHR28047">
    <property type="entry name" value="PROTEIN DCG1"/>
    <property type="match status" value="1"/>
</dbReference>
<dbReference type="Gene3D" id="3.40.50.12500">
    <property type="match status" value="1"/>
</dbReference>